<dbReference type="Proteomes" id="UP000501346">
    <property type="component" value="Chromosome ScXIII"/>
</dbReference>
<dbReference type="Gene3D" id="3.40.50.880">
    <property type="match status" value="1"/>
</dbReference>
<evidence type="ECO:0000256" key="2">
    <source>
        <dbReference type="ARBA" id="ARBA00008345"/>
    </source>
</evidence>
<evidence type="ECO:0000256" key="13">
    <source>
        <dbReference type="PIRSR" id="PIRSR005639-1"/>
    </source>
</evidence>
<dbReference type="GO" id="GO:0042823">
    <property type="term" value="P:pyridoxal phosphate biosynthetic process"/>
    <property type="evidence" value="ECO:0007669"/>
    <property type="project" value="InterPro"/>
</dbReference>
<evidence type="ECO:0000256" key="11">
    <source>
        <dbReference type="ARBA" id="ARBA00058680"/>
    </source>
</evidence>
<feature type="binding site" evidence="14">
    <location>
        <begin position="67"/>
        <end position="69"/>
    </location>
    <ligand>
        <name>L-glutamine</name>
        <dbReference type="ChEBI" id="CHEBI:58359"/>
    </ligand>
</feature>
<comment type="similarity">
    <text evidence="2">Belongs to the glutaminase PdxT/SNO family.</text>
</comment>
<dbReference type="EC" id="4.3.3.6" evidence="3"/>
<evidence type="ECO:0000313" key="15">
    <source>
        <dbReference type="EMBL" id="QID81608.1"/>
    </source>
</evidence>
<dbReference type="PANTHER" id="PTHR31559">
    <property type="entry name" value="PYRIDOXAL 5'-PHOSPHATE SYNTHASE SUBUNIT SNO"/>
    <property type="match status" value="1"/>
</dbReference>
<keyword evidence="5" id="KW-0378">Hydrolase</keyword>
<keyword evidence="16" id="KW-1185">Reference proteome</keyword>
<dbReference type="SMR" id="A0A6C1DX05"/>
<dbReference type="CDD" id="cd01749">
    <property type="entry name" value="GATase1_PB"/>
    <property type="match status" value="1"/>
</dbReference>
<evidence type="ECO:0000256" key="8">
    <source>
        <dbReference type="ARBA" id="ARBA00023239"/>
    </source>
</evidence>
<keyword evidence="7" id="KW-0315">Glutamine amidotransferase</keyword>
<comment type="catalytic activity">
    <reaction evidence="9">
        <text>aldehydo-D-ribose 5-phosphate + D-glyceraldehyde 3-phosphate + L-glutamine = pyridoxal 5'-phosphate + L-glutamate + phosphate + 3 H2O + H(+)</text>
        <dbReference type="Rhea" id="RHEA:31507"/>
        <dbReference type="ChEBI" id="CHEBI:15377"/>
        <dbReference type="ChEBI" id="CHEBI:15378"/>
        <dbReference type="ChEBI" id="CHEBI:29985"/>
        <dbReference type="ChEBI" id="CHEBI:43474"/>
        <dbReference type="ChEBI" id="CHEBI:58273"/>
        <dbReference type="ChEBI" id="CHEBI:58359"/>
        <dbReference type="ChEBI" id="CHEBI:59776"/>
        <dbReference type="ChEBI" id="CHEBI:597326"/>
        <dbReference type="EC" id="4.3.3.6"/>
    </reaction>
</comment>
<comment type="function">
    <text evidence="11">Catalyzes the hydrolysis of glutamine to glutamate and ammonia as part of the biosynthesis of pyridoxal 5'-phosphate. The resulting ammonia molecule is channeled to the active site of a SNZ isoform.</text>
</comment>
<dbReference type="AlphaFoldDB" id="A0A6C1DX05"/>
<dbReference type="FunFam" id="3.40.50.880:FF:000042">
    <property type="entry name" value="Pyridoxine 2"/>
    <property type="match status" value="1"/>
</dbReference>
<evidence type="ECO:0000256" key="1">
    <source>
        <dbReference type="ARBA" id="ARBA00004737"/>
    </source>
</evidence>
<proteinExistence type="inferred from homology"/>
<dbReference type="InterPro" id="IPR002161">
    <property type="entry name" value="PdxT/SNO"/>
</dbReference>
<evidence type="ECO:0000313" key="16">
    <source>
        <dbReference type="Proteomes" id="UP000501346"/>
    </source>
</evidence>
<organism evidence="15 16">
    <name type="scientific">Saccharomyces pastorianus</name>
    <name type="common">Lager yeast</name>
    <name type="synonym">Saccharomyces cerevisiae x Saccharomyces eubayanus</name>
    <dbReference type="NCBI Taxonomy" id="27292"/>
    <lineage>
        <taxon>Eukaryota</taxon>
        <taxon>Fungi</taxon>
        <taxon>Dikarya</taxon>
        <taxon>Ascomycota</taxon>
        <taxon>Saccharomycotina</taxon>
        <taxon>Saccharomycetes</taxon>
        <taxon>Saccharomycetales</taxon>
        <taxon>Saccharomycetaceae</taxon>
        <taxon>Saccharomyces</taxon>
    </lineage>
</organism>
<dbReference type="PROSITE" id="PS51130">
    <property type="entry name" value="PDXT_SNO_2"/>
    <property type="match status" value="1"/>
</dbReference>
<evidence type="ECO:0000256" key="3">
    <source>
        <dbReference type="ARBA" id="ARBA00012084"/>
    </source>
</evidence>
<evidence type="ECO:0000256" key="7">
    <source>
        <dbReference type="ARBA" id="ARBA00022962"/>
    </source>
</evidence>
<evidence type="ECO:0000256" key="14">
    <source>
        <dbReference type="PIRSR" id="PIRSR005639-2"/>
    </source>
</evidence>
<accession>A0A6C1DX05</accession>
<dbReference type="GO" id="GO:0008614">
    <property type="term" value="P:pyridoxine metabolic process"/>
    <property type="evidence" value="ECO:0007669"/>
    <property type="project" value="TreeGrafter"/>
</dbReference>
<evidence type="ECO:0000256" key="6">
    <source>
        <dbReference type="ARBA" id="ARBA00022898"/>
    </source>
</evidence>
<evidence type="ECO:0000256" key="10">
    <source>
        <dbReference type="ARBA" id="ARBA00049534"/>
    </source>
</evidence>
<dbReference type="SUPFAM" id="SSF52317">
    <property type="entry name" value="Class I glutamine amidotransferase-like"/>
    <property type="match status" value="1"/>
</dbReference>
<dbReference type="InterPro" id="IPR029062">
    <property type="entry name" value="Class_I_gatase-like"/>
</dbReference>
<keyword evidence="6" id="KW-0663">Pyridoxal phosphate</keyword>
<reference evidence="15 16" key="1">
    <citation type="journal article" date="2019" name="BMC Genomics">
        <title>Chromosome level assembly and comparative genome analysis confirm lager-brewing yeasts originated from a single hybridization.</title>
        <authorList>
            <person name="Salazar A.N."/>
            <person name="Gorter de Vries A.R."/>
            <person name="van den Broek M."/>
            <person name="Brouwers N."/>
            <person name="de la Torre Cortes P."/>
            <person name="Kuijpers N.G.A."/>
            <person name="Daran J.G."/>
            <person name="Abeel T."/>
        </authorList>
    </citation>
    <scope>NUCLEOTIDE SEQUENCE [LARGE SCALE GENOMIC DNA]</scope>
    <source>
        <strain evidence="15 16">CBS 1483</strain>
    </source>
</reference>
<dbReference type="NCBIfam" id="TIGR03800">
    <property type="entry name" value="PLP_synth_Pdx2"/>
    <property type="match status" value="1"/>
</dbReference>
<dbReference type="PROSITE" id="PS01236">
    <property type="entry name" value="PDXT_SNO_1"/>
    <property type="match status" value="1"/>
</dbReference>
<feature type="active site" description="Charge relay system" evidence="13">
    <location>
        <position position="205"/>
    </location>
</feature>
<keyword evidence="8" id="KW-0456">Lyase</keyword>
<dbReference type="PIRSF" id="PIRSF005639">
    <property type="entry name" value="Glut_amidoT_SNO"/>
    <property type="match status" value="1"/>
</dbReference>
<dbReference type="GO" id="GO:0036381">
    <property type="term" value="F:pyridoxal 5'-phosphate synthase (glutamine hydrolysing) activity"/>
    <property type="evidence" value="ECO:0007669"/>
    <property type="project" value="UniProtKB-EC"/>
</dbReference>
<feature type="binding site" evidence="14">
    <location>
        <position position="129"/>
    </location>
    <ligand>
        <name>L-glutamine</name>
        <dbReference type="ChEBI" id="CHEBI:58359"/>
    </ligand>
</feature>
<protein>
    <recommendedName>
        <fullName evidence="12">Pyridoxal 5'-phosphate synthase glutaminase subunit</fullName>
        <ecNumber evidence="4">3.5.1.2</ecNumber>
        <ecNumber evidence="3">4.3.3.6</ecNumber>
    </recommendedName>
</protein>
<feature type="active site" description="Nucleophile" evidence="13">
    <location>
        <position position="100"/>
    </location>
</feature>
<feature type="active site" description="Charge relay system" evidence="13">
    <location>
        <position position="203"/>
    </location>
</feature>
<comment type="pathway">
    <text evidence="1">Cofactor biosynthesis; pyridoxal 5'-phosphate biosynthesis.</text>
</comment>
<comment type="catalytic activity">
    <reaction evidence="10">
        <text>L-glutamine + H2O = L-glutamate + NH4(+)</text>
        <dbReference type="Rhea" id="RHEA:15889"/>
        <dbReference type="ChEBI" id="CHEBI:15377"/>
        <dbReference type="ChEBI" id="CHEBI:28938"/>
        <dbReference type="ChEBI" id="CHEBI:29985"/>
        <dbReference type="ChEBI" id="CHEBI:58359"/>
        <dbReference type="EC" id="3.5.1.2"/>
    </reaction>
</comment>
<evidence type="ECO:0000256" key="12">
    <source>
        <dbReference type="ARBA" id="ARBA00078497"/>
    </source>
</evidence>
<dbReference type="GO" id="GO:1903600">
    <property type="term" value="C:glutaminase complex"/>
    <property type="evidence" value="ECO:0007669"/>
    <property type="project" value="TreeGrafter"/>
</dbReference>
<dbReference type="EMBL" id="CP048994">
    <property type="protein sequence ID" value="QID81608.1"/>
    <property type="molecule type" value="Genomic_DNA"/>
</dbReference>
<dbReference type="OrthoDB" id="2039at2759"/>
<gene>
    <name evidence="15" type="primary">SNO1_1</name>
    <name evidence="15" type="ORF">GRS66_003996</name>
</gene>
<sequence length="224" mass="24907">MHKTHSTMSGKSMKVIGVLALQGAFLEHTNHLKRCLAENDYGIKIEIKTVKTPEDLAQCDALIIPGGESTSMSLIAQRTGLYPCLYEFVHNPEKVVWGTCAGLIFLSAQLENESALVKTLGVLKVDVRRNAFGRQAQSFTQKCDFSNFIPGCDNFPATFIRAPVIERILDPIAVKSLYELPVNGKDVVVAATQNHNILVTSFHPELADSDTRFHDWFIRQFVSN</sequence>
<feature type="binding site" evidence="14">
    <location>
        <begin position="160"/>
        <end position="161"/>
    </location>
    <ligand>
        <name>L-glutamine</name>
        <dbReference type="ChEBI" id="CHEBI:58359"/>
    </ligand>
</feature>
<dbReference type="GO" id="GO:0005829">
    <property type="term" value="C:cytosol"/>
    <property type="evidence" value="ECO:0007669"/>
    <property type="project" value="TreeGrafter"/>
</dbReference>
<evidence type="ECO:0000256" key="4">
    <source>
        <dbReference type="ARBA" id="ARBA00012918"/>
    </source>
</evidence>
<evidence type="ECO:0000256" key="5">
    <source>
        <dbReference type="ARBA" id="ARBA00022801"/>
    </source>
</evidence>
<dbReference type="GO" id="GO:0004359">
    <property type="term" value="F:glutaminase activity"/>
    <property type="evidence" value="ECO:0007669"/>
    <property type="project" value="UniProtKB-EC"/>
</dbReference>
<dbReference type="Pfam" id="PF01174">
    <property type="entry name" value="SNO"/>
    <property type="match status" value="1"/>
</dbReference>
<dbReference type="PROSITE" id="PS51273">
    <property type="entry name" value="GATASE_TYPE_1"/>
    <property type="match status" value="1"/>
</dbReference>
<name>A0A6C1DX05_SACPS</name>
<dbReference type="EC" id="3.5.1.2" evidence="4"/>
<dbReference type="InterPro" id="IPR021196">
    <property type="entry name" value="PdxT/SNO_CS"/>
</dbReference>
<evidence type="ECO:0000256" key="9">
    <source>
        <dbReference type="ARBA" id="ARBA00047992"/>
    </source>
</evidence>
<dbReference type="PANTHER" id="PTHR31559:SF0">
    <property type="entry name" value="PYRIDOXAL 5'-PHOSPHATE SYNTHASE SUBUNIT SNO1-RELATED"/>
    <property type="match status" value="1"/>
</dbReference>